<dbReference type="Proteomes" id="UP000008363">
    <property type="component" value="Unassembled WGS sequence"/>
</dbReference>
<dbReference type="EMBL" id="BAHC01000126">
    <property type="protein sequence ID" value="GAB91265.1"/>
    <property type="molecule type" value="Genomic_DNA"/>
</dbReference>
<comment type="caution">
    <text evidence="3">The sequence shown here is derived from an EMBL/GenBank/DDBJ whole genome shotgun (WGS) entry which is preliminary data.</text>
</comment>
<keyword evidence="4" id="KW-1185">Reference proteome</keyword>
<dbReference type="InterPro" id="IPR006016">
    <property type="entry name" value="UspA"/>
</dbReference>
<reference evidence="3 4" key="1">
    <citation type="submission" date="2012-08" db="EMBL/GenBank/DDBJ databases">
        <title>Whole genome shotgun sequence of Gordonia rhizosphera NBRC 16068.</title>
        <authorList>
            <person name="Takarada H."/>
            <person name="Isaki S."/>
            <person name="Hosoyama A."/>
            <person name="Tsuchikane K."/>
            <person name="Katsumata H."/>
            <person name="Baba S."/>
            <person name="Ohji S."/>
            <person name="Yamazaki S."/>
            <person name="Fujita N."/>
        </authorList>
    </citation>
    <scope>NUCLEOTIDE SEQUENCE [LARGE SCALE GENOMIC DNA]</scope>
    <source>
        <strain evidence="3 4">NBRC 16068</strain>
    </source>
</reference>
<dbReference type="AlphaFoldDB" id="K6VWI5"/>
<feature type="region of interest" description="Disordered" evidence="1">
    <location>
        <begin position="1"/>
        <end position="29"/>
    </location>
</feature>
<dbReference type="STRING" id="1108045.GORHZ_126_00060"/>
<name>K6VWI5_9ACTN</name>
<gene>
    <name evidence="3" type="ORF">GORHZ_126_00060</name>
</gene>
<evidence type="ECO:0000313" key="4">
    <source>
        <dbReference type="Proteomes" id="UP000008363"/>
    </source>
</evidence>
<dbReference type="Gene3D" id="3.40.50.12370">
    <property type="match status" value="1"/>
</dbReference>
<proteinExistence type="predicted"/>
<feature type="domain" description="UspA" evidence="2">
    <location>
        <begin position="36"/>
        <end position="171"/>
    </location>
</feature>
<organism evidence="3 4">
    <name type="scientific">Gordonia rhizosphera NBRC 16068</name>
    <dbReference type="NCBI Taxonomy" id="1108045"/>
    <lineage>
        <taxon>Bacteria</taxon>
        <taxon>Bacillati</taxon>
        <taxon>Actinomycetota</taxon>
        <taxon>Actinomycetes</taxon>
        <taxon>Mycobacteriales</taxon>
        <taxon>Gordoniaceae</taxon>
        <taxon>Gordonia</taxon>
    </lineage>
</organism>
<sequence length="179" mass="19122">MSDGPRRQPPISQPGGPLRRMVPGPPQRAEPTTCLVVGWDRRPASTVALRYAVDLAHRLTAHIHVVHIVDLDDMPIDPDAPDWGEQMLATVTGEAAEARALLDGLAASWTYHGGRGDPAHLLSLVADTYSAIAVVIGSPRGGLMSFIDTVMGQSVSHRLIGERHTPLLLVPADTAVIAR</sequence>
<evidence type="ECO:0000256" key="1">
    <source>
        <dbReference type="SAM" id="MobiDB-lite"/>
    </source>
</evidence>
<evidence type="ECO:0000259" key="2">
    <source>
        <dbReference type="Pfam" id="PF00582"/>
    </source>
</evidence>
<dbReference type="CDD" id="cd00293">
    <property type="entry name" value="USP-like"/>
    <property type="match status" value="1"/>
</dbReference>
<evidence type="ECO:0000313" key="3">
    <source>
        <dbReference type="EMBL" id="GAB91265.1"/>
    </source>
</evidence>
<dbReference type="Pfam" id="PF00582">
    <property type="entry name" value="Usp"/>
    <property type="match status" value="1"/>
</dbReference>
<dbReference type="eggNOG" id="COG0589">
    <property type="taxonomic scope" value="Bacteria"/>
</dbReference>
<dbReference type="SUPFAM" id="SSF52402">
    <property type="entry name" value="Adenine nucleotide alpha hydrolases-like"/>
    <property type="match status" value="1"/>
</dbReference>
<accession>K6VWI5</accession>
<protein>
    <recommendedName>
        <fullName evidence="2">UspA domain-containing protein</fullName>
    </recommendedName>
</protein>